<evidence type="ECO:0000313" key="3">
    <source>
        <dbReference type="Proteomes" id="UP000199706"/>
    </source>
</evidence>
<dbReference type="Proteomes" id="UP000199706">
    <property type="component" value="Unassembled WGS sequence"/>
</dbReference>
<sequence length="231" mass="25057">MFENITTGVVVASLALAASTASAESWFQFEAGIGASVYSKGPDGLWLQDAFPHKLRLEAPAFETGLTGPVWQSANWGVDWHADWAWLGSVHTDALAVPLDSNYNSKTKSCNGTCLPLADYSGSGHAQVAFIALEPHYDIGKWRLGVEAGPSLYRTTWVENVNNIQYSAGAPPISMRLASTDGWRVGAVVGASVSRGPFSLVYQHFFMKSSTSNPAPPIWHSVDSLFIKYRF</sequence>
<name>A0A1G7ZLE7_9BURK</name>
<reference evidence="2 3" key="1">
    <citation type="submission" date="2016-10" db="EMBL/GenBank/DDBJ databases">
        <authorList>
            <person name="de Groot N.N."/>
        </authorList>
    </citation>
    <scope>NUCLEOTIDE SEQUENCE [LARGE SCALE GENOMIC DNA]</scope>
    <source>
        <strain evidence="2 3">LMG 2247</strain>
    </source>
</reference>
<organism evidence="2 3">
    <name type="scientific">Paraburkholderia phenazinium</name>
    <dbReference type="NCBI Taxonomy" id="60549"/>
    <lineage>
        <taxon>Bacteria</taxon>
        <taxon>Pseudomonadati</taxon>
        <taxon>Pseudomonadota</taxon>
        <taxon>Betaproteobacteria</taxon>
        <taxon>Burkholderiales</taxon>
        <taxon>Burkholderiaceae</taxon>
        <taxon>Paraburkholderia</taxon>
    </lineage>
</organism>
<accession>A0A1G7ZLE7</accession>
<protein>
    <submittedName>
        <fullName evidence="2">Uncharacterized protein</fullName>
    </submittedName>
</protein>
<dbReference type="EMBL" id="FNCJ01000007">
    <property type="protein sequence ID" value="SDH08920.1"/>
    <property type="molecule type" value="Genomic_DNA"/>
</dbReference>
<evidence type="ECO:0000256" key="1">
    <source>
        <dbReference type="SAM" id="SignalP"/>
    </source>
</evidence>
<feature type="chain" id="PRO_5011478151" evidence="1">
    <location>
        <begin position="24"/>
        <end position="231"/>
    </location>
</feature>
<keyword evidence="1" id="KW-0732">Signal</keyword>
<feature type="signal peptide" evidence="1">
    <location>
        <begin position="1"/>
        <end position="23"/>
    </location>
</feature>
<gene>
    <name evidence="2" type="ORF">SAMN05216466_10759</name>
</gene>
<proteinExistence type="predicted"/>
<dbReference type="AlphaFoldDB" id="A0A1G7ZLE7"/>
<dbReference type="RefSeq" id="WP_090685727.1">
    <property type="nucleotide sequence ID" value="NZ_FNCJ01000007.1"/>
</dbReference>
<evidence type="ECO:0000313" key="2">
    <source>
        <dbReference type="EMBL" id="SDH08920.1"/>
    </source>
</evidence>
<dbReference type="OrthoDB" id="9101321at2"/>